<reference evidence="4 5" key="1">
    <citation type="submission" date="2024-08" db="EMBL/GenBank/DDBJ databases">
        <title>Gnathostoma spinigerum genome.</title>
        <authorList>
            <person name="Gonzalez-Bertolin B."/>
            <person name="Monzon S."/>
            <person name="Zaballos A."/>
            <person name="Jimenez P."/>
            <person name="Dekumyoy P."/>
            <person name="Varona S."/>
            <person name="Cuesta I."/>
            <person name="Sumanam S."/>
            <person name="Adisakwattana P."/>
            <person name="Gasser R.B."/>
            <person name="Hernandez-Gonzalez A."/>
            <person name="Young N.D."/>
            <person name="Perteguer M.J."/>
        </authorList>
    </citation>
    <scope>NUCLEOTIDE SEQUENCE [LARGE SCALE GENOMIC DNA]</scope>
    <source>
        <strain evidence="4">AL3</strain>
        <tissue evidence="4">Liver</tissue>
    </source>
</reference>
<dbReference type="EC" id="3.6.1.-" evidence="2"/>
<dbReference type="PANTHER" id="PTHR12395:SF9">
    <property type="entry name" value="DECAPPING AND EXORIBONUCLEASE PROTEIN"/>
    <property type="match status" value="1"/>
</dbReference>
<dbReference type="AlphaFoldDB" id="A0ABD6ETX0"/>
<dbReference type="GO" id="GO:0003723">
    <property type="term" value="F:RNA binding"/>
    <property type="evidence" value="ECO:0007669"/>
    <property type="project" value="UniProtKB-KW"/>
</dbReference>
<sequence length="353" mass="40822">MSNLLSCRESDYNASLPVFKTPEIIDEYYITKDKEVLFNRGRRRYLFEEILSDKGECEIDLNYGYDATAAPARRRHDQLDVLLRWIMRHAAAAAGLDLKTICRGASIVTREETLMRIACTPYDKDYGWVISAIRFKDVIFLCEHIDDSKLPSEEKQKAYWRHKFAQAVTVNQIGDKPAISERMDDKEEFGVIVKGQIGDDPNGIKLLFTGNVGCVQEETDKYVELKTQYESLKGKNWSGKQMKWWLQSTLLNIDGIIVGLRDKQGVVRHVHRVKVANISTEQHHWNGGVILSFLQSSLEEIQKVMAKIPELHYVLIENIPSEDYLKFHEVTHQTQYAFLKSEFIQRFSAEKVR</sequence>
<dbReference type="InterPro" id="IPR039039">
    <property type="entry name" value="RAI1-like_fam"/>
</dbReference>
<evidence type="ECO:0000313" key="5">
    <source>
        <dbReference type="Proteomes" id="UP001608902"/>
    </source>
</evidence>
<gene>
    <name evidence="4" type="ORF">AB6A40_007197</name>
</gene>
<comment type="caution">
    <text evidence="4">The sequence shown here is derived from an EMBL/GenBank/DDBJ whole genome shotgun (WGS) entry which is preliminary data.</text>
</comment>
<dbReference type="InterPro" id="IPR013961">
    <property type="entry name" value="RAI1"/>
</dbReference>
<dbReference type="Pfam" id="PF08652">
    <property type="entry name" value="RAI1"/>
    <property type="match status" value="1"/>
</dbReference>
<dbReference type="Proteomes" id="UP001608902">
    <property type="component" value="Unassembled WGS sequence"/>
</dbReference>
<evidence type="ECO:0000313" key="4">
    <source>
        <dbReference type="EMBL" id="MFH4980488.1"/>
    </source>
</evidence>
<protein>
    <recommendedName>
        <fullName evidence="2">Decapping nuclease</fullName>
        <ecNumber evidence="2">3.6.1.-</ecNumber>
    </recommendedName>
</protein>
<keyword evidence="5" id="KW-1185">Reference proteome</keyword>
<dbReference type="PANTHER" id="PTHR12395">
    <property type="entry name" value="DOM-3 RELATED"/>
    <property type="match status" value="1"/>
</dbReference>
<comment type="cofactor">
    <cofactor evidence="2">
        <name>a divalent metal cation</name>
        <dbReference type="ChEBI" id="CHEBI:60240"/>
    </cofactor>
</comment>
<dbReference type="GO" id="GO:0005634">
    <property type="term" value="C:nucleus"/>
    <property type="evidence" value="ECO:0007669"/>
    <property type="project" value="UniProtKB-SubCell"/>
</dbReference>
<keyword evidence="2" id="KW-0378">Hydrolase</keyword>
<name>A0ABD6ETX0_9BILA</name>
<dbReference type="GO" id="GO:0016787">
    <property type="term" value="F:hydrolase activity"/>
    <property type="evidence" value="ECO:0007669"/>
    <property type="project" value="UniProtKB-KW"/>
</dbReference>
<dbReference type="GO" id="GO:0004518">
    <property type="term" value="F:nuclease activity"/>
    <property type="evidence" value="ECO:0007669"/>
    <property type="project" value="UniProtKB-KW"/>
</dbReference>
<proteinExistence type="inferred from homology"/>
<keyword evidence="2" id="KW-0540">Nuclease</keyword>
<comment type="similarity">
    <text evidence="1 2">Belongs to the DXO/Dom3Z family.</text>
</comment>
<evidence type="ECO:0000256" key="2">
    <source>
        <dbReference type="RuleBase" id="RU367113"/>
    </source>
</evidence>
<keyword evidence="2" id="KW-0539">Nucleus</keyword>
<keyword evidence="2" id="KW-0694">RNA-binding</keyword>
<accession>A0ABD6ETX0</accession>
<comment type="function">
    <text evidence="2">Decapping enzyme for NAD-capped RNAs: specifically hydrolyzes the nicotinamide adenine dinucleotide (NAD) cap from a subset of RNAs by removing the entire NAD moiety from the 5'-end of an NAD-capped RNA.</text>
</comment>
<dbReference type="GO" id="GO:0000166">
    <property type="term" value="F:nucleotide binding"/>
    <property type="evidence" value="ECO:0007669"/>
    <property type="project" value="UniProtKB-KW"/>
</dbReference>
<feature type="domain" description="RAI1-like" evidence="3">
    <location>
        <begin position="20"/>
        <end position="343"/>
    </location>
</feature>
<dbReference type="EMBL" id="JBGFUD010005623">
    <property type="protein sequence ID" value="MFH4980488.1"/>
    <property type="molecule type" value="Genomic_DNA"/>
</dbReference>
<comment type="subcellular location">
    <subcellularLocation>
        <location evidence="2">Nucleus</location>
    </subcellularLocation>
</comment>
<organism evidence="4 5">
    <name type="scientific">Gnathostoma spinigerum</name>
    <dbReference type="NCBI Taxonomy" id="75299"/>
    <lineage>
        <taxon>Eukaryota</taxon>
        <taxon>Metazoa</taxon>
        <taxon>Ecdysozoa</taxon>
        <taxon>Nematoda</taxon>
        <taxon>Chromadorea</taxon>
        <taxon>Rhabditida</taxon>
        <taxon>Spirurina</taxon>
        <taxon>Gnathostomatomorpha</taxon>
        <taxon>Gnathostomatoidea</taxon>
        <taxon>Gnathostomatidae</taxon>
        <taxon>Gnathostoma</taxon>
    </lineage>
</organism>
<evidence type="ECO:0000256" key="1">
    <source>
        <dbReference type="ARBA" id="ARBA00006562"/>
    </source>
</evidence>
<dbReference type="GO" id="GO:0046872">
    <property type="term" value="F:metal ion binding"/>
    <property type="evidence" value="ECO:0007669"/>
    <property type="project" value="UniProtKB-KW"/>
</dbReference>
<keyword evidence="2" id="KW-0479">Metal-binding</keyword>
<evidence type="ECO:0000259" key="3">
    <source>
        <dbReference type="Pfam" id="PF08652"/>
    </source>
</evidence>
<keyword evidence="2" id="KW-0547">Nucleotide-binding</keyword>